<proteinExistence type="predicted"/>
<evidence type="ECO:0000313" key="2">
    <source>
        <dbReference type="EMBL" id="OQR96004.1"/>
    </source>
</evidence>
<dbReference type="AlphaFoldDB" id="A0A1V9ZDD3"/>
<protein>
    <submittedName>
        <fullName evidence="2">Uncharacterized protein</fullName>
    </submittedName>
</protein>
<comment type="caution">
    <text evidence="2">The sequence shown here is derived from an EMBL/GenBank/DDBJ whole genome shotgun (WGS) entry which is preliminary data.</text>
</comment>
<evidence type="ECO:0000313" key="3">
    <source>
        <dbReference type="Proteomes" id="UP000243579"/>
    </source>
</evidence>
<name>A0A1V9ZDD3_ACHHY</name>
<organism evidence="2 3">
    <name type="scientific">Achlya hypogyna</name>
    <name type="common">Oomycete</name>
    <name type="synonym">Protoachlya hypogyna</name>
    <dbReference type="NCBI Taxonomy" id="1202772"/>
    <lineage>
        <taxon>Eukaryota</taxon>
        <taxon>Sar</taxon>
        <taxon>Stramenopiles</taxon>
        <taxon>Oomycota</taxon>
        <taxon>Saprolegniomycetes</taxon>
        <taxon>Saprolegniales</taxon>
        <taxon>Achlyaceae</taxon>
        <taxon>Achlya</taxon>
    </lineage>
</organism>
<feature type="region of interest" description="Disordered" evidence="1">
    <location>
        <begin position="49"/>
        <end position="70"/>
    </location>
</feature>
<keyword evidence="3" id="KW-1185">Reference proteome</keyword>
<gene>
    <name evidence="2" type="ORF">ACHHYP_17341</name>
</gene>
<sequence>MSNPISNMINSFMGNRERMAAEEHDLLQSANSNAKSRVAEEEVWRRATTAHQAGKYTSPEGYPDVPRQYVMPSHSTERDYATYPANSLSAFIAITEILGEREI</sequence>
<dbReference type="OrthoDB" id="156350at2759"/>
<dbReference type="Proteomes" id="UP000243579">
    <property type="component" value="Unassembled WGS sequence"/>
</dbReference>
<reference evidence="2 3" key="1">
    <citation type="journal article" date="2014" name="Genome Biol. Evol.">
        <title>The secreted proteins of Achlya hypogyna and Thraustotheca clavata identify the ancestral oomycete secretome and reveal gene acquisitions by horizontal gene transfer.</title>
        <authorList>
            <person name="Misner I."/>
            <person name="Blouin N."/>
            <person name="Leonard G."/>
            <person name="Richards T.A."/>
            <person name="Lane C.E."/>
        </authorList>
    </citation>
    <scope>NUCLEOTIDE SEQUENCE [LARGE SCALE GENOMIC DNA]</scope>
    <source>
        <strain evidence="2 3">ATCC 48635</strain>
    </source>
</reference>
<dbReference type="EMBL" id="JNBR01000158">
    <property type="protein sequence ID" value="OQR96004.1"/>
    <property type="molecule type" value="Genomic_DNA"/>
</dbReference>
<evidence type="ECO:0000256" key="1">
    <source>
        <dbReference type="SAM" id="MobiDB-lite"/>
    </source>
</evidence>
<accession>A0A1V9ZDD3</accession>